<feature type="signal peptide" evidence="4">
    <location>
        <begin position="1"/>
        <end position="26"/>
    </location>
</feature>
<dbReference type="GO" id="GO:0004084">
    <property type="term" value="F:branched-chain-amino-acid transaminase activity"/>
    <property type="evidence" value="ECO:0007669"/>
    <property type="project" value="InterPro"/>
</dbReference>
<dbReference type="Gene3D" id="3.30.470.10">
    <property type="match status" value="1"/>
</dbReference>
<dbReference type="RefSeq" id="XP_016485889.1">
    <property type="nucleotide sequence ID" value="XM_016630403.1"/>
</dbReference>
<dbReference type="InterPro" id="IPR005786">
    <property type="entry name" value="B_amino_transII"/>
</dbReference>
<evidence type="ECO:0000256" key="3">
    <source>
        <dbReference type="ARBA" id="ARBA00022898"/>
    </source>
</evidence>
<sequence length="141" mass="15928">MGHLRCFSLLGLLLIYGMQLVRNICGNPEVSNITSELADIDWDNIAFGFGFTPTDCMYVMKCSEGENFSKGELQRFSNIELSPSAKLLNYGQFVSICVCCYTYATDSVNDICRTGYFAKTIWSFLMDFQTNMTNLSRIRNG</sequence>
<reference evidence="6" key="2">
    <citation type="submission" date="2025-08" db="UniProtKB">
        <authorList>
            <consortium name="RefSeq"/>
        </authorList>
    </citation>
    <scope>IDENTIFICATION</scope>
    <source>
        <tissue evidence="6">Leaf</tissue>
    </source>
</reference>
<evidence type="ECO:0000313" key="5">
    <source>
        <dbReference type="Proteomes" id="UP000790787"/>
    </source>
</evidence>
<dbReference type="Proteomes" id="UP000790787">
    <property type="component" value="Chromosome 9"/>
</dbReference>
<keyword evidence="4" id="KW-0732">Signal</keyword>
<protein>
    <submittedName>
        <fullName evidence="6">Branched-chain-amino-acid aminotransferase 3, chloroplastic isoform X1</fullName>
    </submittedName>
</protein>
<dbReference type="RefSeq" id="XP_016485889.1">
    <property type="nucleotide sequence ID" value="XM_016630403.2"/>
</dbReference>
<organism evidence="5 6">
    <name type="scientific">Nicotiana tabacum</name>
    <name type="common">Common tobacco</name>
    <dbReference type="NCBI Taxonomy" id="4097"/>
    <lineage>
        <taxon>Eukaryota</taxon>
        <taxon>Viridiplantae</taxon>
        <taxon>Streptophyta</taxon>
        <taxon>Embryophyta</taxon>
        <taxon>Tracheophyta</taxon>
        <taxon>Spermatophyta</taxon>
        <taxon>Magnoliopsida</taxon>
        <taxon>eudicotyledons</taxon>
        <taxon>Gunneridae</taxon>
        <taxon>Pentapetalae</taxon>
        <taxon>asterids</taxon>
        <taxon>lamiids</taxon>
        <taxon>Solanales</taxon>
        <taxon>Solanaceae</taxon>
        <taxon>Nicotianoideae</taxon>
        <taxon>Nicotianeae</taxon>
        <taxon>Nicotiana</taxon>
    </lineage>
</organism>
<dbReference type="InterPro" id="IPR043131">
    <property type="entry name" value="BCAT-like_N"/>
</dbReference>
<evidence type="ECO:0000313" key="6">
    <source>
        <dbReference type="RefSeq" id="XP_016485889.1"/>
    </source>
</evidence>
<dbReference type="PANTHER" id="PTHR42825">
    <property type="entry name" value="AMINO ACID AMINOTRANSFERASE"/>
    <property type="match status" value="1"/>
</dbReference>
<dbReference type="GeneID" id="107806278"/>
<comment type="cofactor">
    <cofactor evidence="1">
        <name>pyridoxal 5'-phosphate</name>
        <dbReference type="ChEBI" id="CHEBI:597326"/>
    </cofactor>
</comment>
<dbReference type="PaxDb" id="4097-A0A1S4BAH3"/>
<dbReference type="KEGG" id="nta:107806278"/>
<feature type="chain" id="PRO_5010363658" evidence="4">
    <location>
        <begin position="27"/>
        <end position="141"/>
    </location>
</feature>
<dbReference type="AlphaFoldDB" id="A0A1S4BAH3"/>
<evidence type="ECO:0000256" key="1">
    <source>
        <dbReference type="ARBA" id="ARBA00001933"/>
    </source>
</evidence>
<keyword evidence="5" id="KW-1185">Reference proteome</keyword>
<comment type="similarity">
    <text evidence="2">Belongs to the class-IV pyridoxal-phosphate-dependent aminotransferase family.</text>
</comment>
<evidence type="ECO:0000256" key="4">
    <source>
        <dbReference type="SAM" id="SignalP"/>
    </source>
</evidence>
<accession>A0A1S4BAH3</accession>
<dbReference type="OrthoDB" id="1743015at2759"/>
<keyword evidence="3" id="KW-0663">Pyridoxal phosphate</keyword>
<proteinExistence type="inferred from homology"/>
<dbReference type="GO" id="GO:0009081">
    <property type="term" value="P:branched-chain amino acid metabolic process"/>
    <property type="evidence" value="ECO:0007669"/>
    <property type="project" value="InterPro"/>
</dbReference>
<gene>
    <name evidence="6" type="primary">LOC107806278</name>
</gene>
<keyword evidence="6" id="KW-0808">Transferase</keyword>
<dbReference type="STRING" id="4097.A0A1S4BAH3"/>
<keyword evidence="6" id="KW-0032">Aminotransferase</keyword>
<evidence type="ECO:0000256" key="2">
    <source>
        <dbReference type="ARBA" id="ARBA00009320"/>
    </source>
</evidence>
<name>A0A1S4BAH3_TOBAC</name>
<reference evidence="5" key="1">
    <citation type="journal article" date="2014" name="Nat. Commun.">
        <title>The tobacco genome sequence and its comparison with those of tomato and potato.</title>
        <authorList>
            <person name="Sierro N."/>
            <person name="Battey J.N."/>
            <person name="Ouadi S."/>
            <person name="Bakaher N."/>
            <person name="Bovet L."/>
            <person name="Willig A."/>
            <person name="Goepfert S."/>
            <person name="Peitsch M.C."/>
            <person name="Ivanov N.V."/>
        </authorList>
    </citation>
    <scope>NUCLEOTIDE SEQUENCE [LARGE SCALE GENOMIC DNA]</scope>
</reference>
<dbReference type="PANTHER" id="PTHR42825:SF2">
    <property type="entry name" value="BRANCHED-CHAIN-AMINO-ACID AMINOTRANSFERASE 3, CHLOROPLASTIC-RELATED"/>
    <property type="match status" value="1"/>
</dbReference>